<dbReference type="InterPro" id="IPR012606">
    <property type="entry name" value="Ribosomal_uS15_N"/>
</dbReference>
<dbReference type="GeneID" id="8828338"/>
<dbReference type="HOGENOM" id="CLU_090139_2_0_2"/>
<comment type="similarity">
    <text evidence="1 4 5">Belongs to the universal ribosomal protein uS15 family.</text>
</comment>
<evidence type="ECO:0000256" key="3">
    <source>
        <dbReference type="ARBA" id="ARBA00023274"/>
    </source>
</evidence>
<dbReference type="GO" id="GO:0022627">
    <property type="term" value="C:cytosolic small ribosomal subunit"/>
    <property type="evidence" value="ECO:0007669"/>
    <property type="project" value="TreeGrafter"/>
</dbReference>
<dbReference type="SMART" id="SM01386">
    <property type="entry name" value="Ribosomal_S13_N"/>
    <property type="match status" value="1"/>
</dbReference>
<feature type="domain" description="Small ribosomal subunit protein uS15 N-terminal" evidence="7">
    <location>
        <begin position="1"/>
        <end position="60"/>
    </location>
</feature>
<dbReference type="KEGG" id="abi:Aboo_1376"/>
<gene>
    <name evidence="4" type="primary">rps15</name>
    <name evidence="8" type="ordered locus">Aboo_1376</name>
</gene>
<dbReference type="PANTHER" id="PTHR11885">
    <property type="entry name" value="RIBOSOMAL PROTEIN S15P/S13E"/>
    <property type="match status" value="1"/>
</dbReference>
<dbReference type="Pfam" id="PF00312">
    <property type="entry name" value="Ribosomal_S15"/>
    <property type="match status" value="1"/>
</dbReference>
<dbReference type="PROSITE" id="PS00362">
    <property type="entry name" value="RIBOSOMAL_S15"/>
    <property type="match status" value="1"/>
</dbReference>
<dbReference type="FunFam" id="1.10.287.10:FF:000003">
    <property type="entry name" value="40S ribosomal protein S13"/>
    <property type="match status" value="1"/>
</dbReference>
<dbReference type="AlphaFoldDB" id="B5IB46"/>
<organism evidence="8 9">
    <name type="scientific">Aciduliprofundum boonei (strain DSM 19572 / T469)</name>
    <dbReference type="NCBI Taxonomy" id="439481"/>
    <lineage>
        <taxon>Archaea</taxon>
        <taxon>Methanobacteriati</taxon>
        <taxon>Thermoplasmatota</taxon>
        <taxon>DHVE2 group</taxon>
        <taxon>Candidatus Aciduliprofundum</taxon>
    </lineage>
</organism>
<dbReference type="GO" id="GO:0070181">
    <property type="term" value="F:small ribosomal subunit rRNA binding"/>
    <property type="evidence" value="ECO:0007669"/>
    <property type="project" value="TreeGrafter"/>
</dbReference>
<name>B5IB46_ACIB4</name>
<dbReference type="eggNOG" id="arCOG04185">
    <property type="taxonomic scope" value="Archaea"/>
</dbReference>
<dbReference type="NCBIfam" id="NF006331">
    <property type="entry name" value="PRK08561.1"/>
    <property type="match status" value="1"/>
</dbReference>
<dbReference type="CDD" id="cd00353">
    <property type="entry name" value="Ribosomal_S15p_S13e"/>
    <property type="match status" value="1"/>
</dbReference>
<dbReference type="Gene3D" id="4.10.860.130">
    <property type="match status" value="1"/>
</dbReference>
<sequence>MGRIHARRKGKSGSRRPFRTEKPEWVEMEKDEIIEKVKSLSREGYSQAMIGTILRDEYGVPDVKLMTGKSIGKILEESGMAPSIPDDLMALMRKAVKINSHLANHPKDLGNRRGLQLVEAKIRRLVKYYKKVGKLPSDWKYSLKEAELLVK</sequence>
<dbReference type="SMART" id="SM01387">
    <property type="entry name" value="Ribosomal_S15"/>
    <property type="match status" value="1"/>
</dbReference>
<proteinExistence type="inferred from homology"/>
<dbReference type="OrthoDB" id="6533at2157"/>
<dbReference type="Proteomes" id="UP000001400">
    <property type="component" value="Chromosome"/>
</dbReference>
<dbReference type="EMBL" id="CP001941">
    <property type="protein sequence ID" value="ADD09184.1"/>
    <property type="molecule type" value="Genomic_DNA"/>
</dbReference>
<dbReference type="GO" id="GO:0003735">
    <property type="term" value="F:structural constituent of ribosome"/>
    <property type="evidence" value="ECO:0007669"/>
    <property type="project" value="InterPro"/>
</dbReference>
<keyword evidence="9" id="KW-1185">Reference proteome</keyword>
<dbReference type="Gene3D" id="1.10.287.10">
    <property type="entry name" value="S15/NS1, RNA-binding"/>
    <property type="match status" value="1"/>
</dbReference>
<feature type="region of interest" description="Disordered" evidence="6">
    <location>
        <begin position="1"/>
        <end position="23"/>
    </location>
</feature>
<evidence type="ECO:0000313" key="9">
    <source>
        <dbReference type="Proteomes" id="UP000001400"/>
    </source>
</evidence>
<dbReference type="Pfam" id="PF08069">
    <property type="entry name" value="Ribosomal_S13_N"/>
    <property type="match status" value="1"/>
</dbReference>
<dbReference type="PANTHER" id="PTHR11885:SF6">
    <property type="entry name" value="SMALL RIBOSOMAL SUBUNIT PROTEIN US15"/>
    <property type="match status" value="1"/>
</dbReference>
<dbReference type="InterPro" id="IPR000589">
    <property type="entry name" value="Ribosomal_uS15"/>
</dbReference>
<dbReference type="HAMAP" id="MF_01343_A">
    <property type="entry name" value="Ribosomal_uS15_A"/>
    <property type="match status" value="1"/>
</dbReference>
<keyword evidence="3 4" id="KW-0687">Ribonucleoprotein</keyword>
<dbReference type="RefSeq" id="WP_008083238.1">
    <property type="nucleotide sequence ID" value="NC_013926.1"/>
</dbReference>
<feature type="compositionally biased region" description="Basic residues" evidence="6">
    <location>
        <begin position="1"/>
        <end position="17"/>
    </location>
</feature>
<dbReference type="SUPFAM" id="SSF47060">
    <property type="entry name" value="S15/NS1 RNA-binding domain"/>
    <property type="match status" value="1"/>
</dbReference>
<dbReference type="InterPro" id="IPR023029">
    <property type="entry name" value="Ribosomal_uS15_arc_euk"/>
</dbReference>
<evidence type="ECO:0000259" key="7">
    <source>
        <dbReference type="SMART" id="SM01386"/>
    </source>
</evidence>
<protein>
    <recommendedName>
        <fullName evidence="4">Small ribosomal subunit protein uS15</fullName>
    </recommendedName>
</protein>
<evidence type="ECO:0000256" key="5">
    <source>
        <dbReference type="RuleBase" id="RU003919"/>
    </source>
</evidence>
<evidence type="ECO:0000313" key="8">
    <source>
        <dbReference type="EMBL" id="ADD09184.1"/>
    </source>
</evidence>
<comment type="subunit">
    <text evidence="4">Part of the 30S ribosomal subunit.</text>
</comment>
<reference evidence="8" key="1">
    <citation type="submission" date="2010-02" db="EMBL/GenBank/DDBJ databases">
        <title>Complete sequence of Aciduliprofundum boonei T469.</title>
        <authorList>
            <consortium name="US DOE Joint Genome Institute"/>
            <person name="Lucas S."/>
            <person name="Copeland A."/>
            <person name="Lapidus A."/>
            <person name="Cheng J.-F."/>
            <person name="Bruce D."/>
            <person name="Goodwin L."/>
            <person name="Pitluck S."/>
            <person name="Saunders E."/>
            <person name="Detter J.C."/>
            <person name="Han C."/>
            <person name="Tapia R."/>
            <person name="Land M."/>
            <person name="Hauser L."/>
            <person name="Kyrpides N."/>
            <person name="Mikhailova N."/>
            <person name="Flores G."/>
            <person name="Reysenbach A.-L."/>
            <person name="Woyke T."/>
        </authorList>
    </citation>
    <scope>NUCLEOTIDE SEQUENCE</scope>
    <source>
        <strain evidence="8">T469</strain>
    </source>
</reference>
<keyword evidence="2 4" id="KW-0689">Ribosomal protein</keyword>
<dbReference type="InterPro" id="IPR009068">
    <property type="entry name" value="uS15_NS1_RNA-bd_sf"/>
</dbReference>
<evidence type="ECO:0000256" key="1">
    <source>
        <dbReference type="ARBA" id="ARBA00008434"/>
    </source>
</evidence>
<dbReference type="GO" id="GO:0006412">
    <property type="term" value="P:translation"/>
    <property type="evidence" value="ECO:0007669"/>
    <property type="project" value="UniProtKB-UniRule"/>
</dbReference>
<evidence type="ECO:0000256" key="4">
    <source>
        <dbReference type="HAMAP-Rule" id="MF_01343"/>
    </source>
</evidence>
<evidence type="ECO:0000256" key="6">
    <source>
        <dbReference type="SAM" id="MobiDB-lite"/>
    </source>
</evidence>
<evidence type="ECO:0000256" key="2">
    <source>
        <dbReference type="ARBA" id="ARBA00022980"/>
    </source>
</evidence>
<dbReference type="STRING" id="439481.Aboo_1376"/>
<accession>B5IB46</accession>